<sequence length="290" mass="32470">MVNGHRKKGPRATQMLLHSFPSSQPINYLSGPTRINEENSANGRWNIASAIWPPQSKVATDHYSGDHRTSRNKGFSWRNAGWFLLLLINMAAVKAKKWQWDPPRKARQPEAPASASSAVPDDQPDNRAIDPGTPLISLTAPEHFALETLLELSQPALSLTEATRTPEAPEILDNKDRPVESGILGDWENVFAKELPFYVRPASSAQKKIQHELGVIGPLTGTQQMRIAAAALGNPFDGSLPELDVVIEPSLNQQHWDRILEWRDTKFDNPWDAETLRGFAEAVLCRFYRR</sequence>
<dbReference type="Proteomes" id="UP001215598">
    <property type="component" value="Unassembled WGS sequence"/>
</dbReference>
<dbReference type="EMBL" id="JARKIB010000070">
    <property type="protein sequence ID" value="KAJ7749150.1"/>
    <property type="molecule type" value="Genomic_DNA"/>
</dbReference>
<reference evidence="2" key="1">
    <citation type="submission" date="2023-03" db="EMBL/GenBank/DDBJ databases">
        <title>Massive genome expansion in bonnet fungi (Mycena s.s.) driven by repeated elements and novel gene families across ecological guilds.</title>
        <authorList>
            <consortium name="Lawrence Berkeley National Laboratory"/>
            <person name="Harder C.B."/>
            <person name="Miyauchi S."/>
            <person name="Viragh M."/>
            <person name="Kuo A."/>
            <person name="Thoen E."/>
            <person name="Andreopoulos B."/>
            <person name="Lu D."/>
            <person name="Skrede I."/>
            <person name="Drula E."/>
            <person name="Henrissat B."/>
            <person name="Morin E."/>
            <person name="Kohler A."/>
            <person name="Barry K."/>
            <person name="LaButti K."/>
            <person name="Morin E."/>
            <person name="Salamov A."/>
            <person name="Lipzen A."/>
            <person name="Mereny Z."/>
            <person name="Hegedus B."/>
            <person name="Baldrian P."/>
            <person name="Stursova M."/>
            <person name="Weitz H."/>
            <person name="Taylor A."/>
            <person name="Grigoriev I.V."/>
            <person name="Nagy L.G."/>
            <person name="Martin F."/>
            <person name="Kauserud H."/>
        </authorList>
    </citation>
    <scope>NUCLEOTIDE SEQUENCE</scope>
    <source>
        <strain evidence="2">CBHHK182m</strain>
    </source>
</reference>
<evidence type="ECO:0000256" key="1">
    <source>
        <dbReference type="SAM" id="MobiDB-lite"/>
    </source>
</evidence>
<comment type="caution">
    <text evidence="2">The sequence shown here is derived from an EMBL/GenBank/DDBJ whole genome shotgun (WGS) entry which is preliminary data.</text>
</comment>
<accession>A0AAD7IUU9</accession>
<gene>
    <name evidence="2" type="ORF">B0H16DRAFT_1461318</name>
</gene>
<name>A0AAD7IUU9_9AGAR</name>
<keyword evidence="3" id="KW-1185">Reference proteome</keyword>
<feature type="compositionally biased region" description="Basic and acidic residues" evidence="1">
    <location>
        <begin position="99"/>
        <end position="108"/>
    </location>
</feature>
<evidence type="ECO:0000313" key="3">
    <source>
        <dbReference type="Proteomes" id="UP001215598"/>
    </source>
</evidence>
<dbReference type="AlphaFoldDB" id="A0AAD7IUU9"/>
<feature type="region of interest" description="Disordered" evidence="1">
    <location>
        <begin position="99"/>
        <end position="134"/>
    </location>
</feature>
<protein>
    <submittedName>
        <fullName evidence="2">Uncharacterized protein</fullName>
    </submittedName>
</protein>
<proteinExistence type="predicted"/>
<organism evidence="2 3">
    <name type="scientific">Mycena metata</name>
    <dbReference type="NCBI Taxonomy" id="1033252"/>
    <lineage>
        <taxon>Eukaryota</taxon>
        <taxon>Fungi</taxon>
        <taxon>Dikarya</taxon>
        <taxon>Basidiomycota</taxon>
        <taxon>Agaricomycotina</taxon>
        <taxon>Agaricomycetes</taxon>
        <taxon>Agaricomycetidae</taxon>
        <taxon>Agaricales</taxon>
        <taxon>Marasmiineae</taxon>
        <taxon>Mycenaceae</taxon>
        <taxon>Mycena</taxon>
    </lineage>
</organism>
<feature type="compositionally biased region" description="Low complexity" evidence="1">
    <location>
        <begin position="111"/>
        <end position="121"/>
    </location>
</feature>
<evidence type="ECO:0000313" key="2">
    <source>
        <dbReference type="EMBL" id="KAJ7749150.1"/>
    </source>
</evidence>